<dbReference type="Proteomes" id="UP000442707">
    <property type="component" value="Unassembled WGS sequence"/>
</dbReference>
<dbReference type="AlphaFoldDB" id="A0A6H9UX44"/>
<protein>
    <submittedName>
        <fullName evidence="2">Uncharacterized protein</fullName>
    </submittedName>
</protein>
<reference evidence="2 3" key="1">
    <citation type="submission" date="2019-09" db="EMBL/GenBank/DDBJ databases">
        <title>Screening of Novel Bioactive Compounds from Soil-Associated.</title>
        <authorList>
            <person name="Zhao S."/>
        </authorList>
    </citation>
    <scope>NUCLEOTIDE SEQUENCE [LARGE SCALE GENOMIC DNA]</scope>
    <source>
        <strain evidence="2 3">HIT-DPA4</strain>
    </source>
</reference>
<comment type="caution">
    <text evidence="2">The sequence shown here is derived from an EMBL/GenBank/DDBJ whole genome shotgun (WGS) entry which is preliminary data.</text>
</comment>
<gene>
    <name evidence="2" type="ORF">F7R91_20145</name>
</gene>
<proteinExistence type="predicted"/>
<sequence length="113" mass="12520">MEARLRENQEDCDNGLKTRAQYFDSNERNLGRLREVEARIAEAGGDGTGGPFSELVRRSDPAAVWDRLDLGVRRMVLREIAVVTVLPGPRVRRPGSGYSDPTSVLVEPNRAGQ</sequence>
<accession>A0A6H9UX44</accession>
<evidence type="ECO:0000313" key="2">
    <source>
        <dbReference type="EMBL" id="KAB1144989.1"/>
    </source>
</evidence>
<feature type="region of interest" description="Disordered" evidence="1">
    <location>
        <begin position="90"/>
        <end position="113"/>
    </location>
</feature>
<evidence type="ECO:0000313" key="3">
    <source>
        <dbReference type="Proteomes" id="UP000442707"/>
    </source>
</evidence>
<dbReference type="RefSeq" id="WP_150950462.1">
    <property type="nucleotide sequence ID" value="NZ_VZRB01000013.1"/>
</dbReference>
<dbReference type="EMBL" id="VZRB01000013">
    <property type="protein sequence ID" value="KAB1144989.1"/>
    <property type="molecule type" value="Genomic_DNA"/>
</dbReference>
<keyword evidence="3" id="KW-1185">Reference proteome</keyword>
<name>A0A6H9UX44_9ACTN</name>
<evidence type="ECO:0000256" key="1">
    <source>
        <dbReference type="SAM" id="MobiDB-lite"/>
    </source>
</evidence>
<organism evidence="2 3">
    <name type="scientific">Streptomyces luteolifulvus</name>
    <dbReference type="NCBI Taxonomy" id="2615112"/>
    <lineage>
        <taxon>Bacteria</taxon>
        <taxon>Bacillati</taxon>
        <taxon>Actinomycetota</taxon>
        <taxon>Actinomycetes</taxon>
        <taxon>Kitasatosporales</taxon>
        <taxon>Streptomycetaceae</taxon>
        <taxon>Streptomyces</taxon>
    </lineage>
</organism>